<evidence type="ECO:0000313" key="1">
    <source>
        <dbReference type="EMBL" id="CAG8799012.1"/>
    </source>
</evidence>
<sequence>TANLIATRIVVAGAGVIFSWALANQPDNNSVEIKQSEVIAD</sequence>
<protein>
    <submittedName>
        <fullName evidence="1">4813_t:CDS:1</fullName>
    </submittedName>
</protein>
<comment type="caution">
    <text evidence="1">The sequence shown here is derived from an EMBL/GenBank/DDBJ whole genome shotgun (WGS) entry which is preliminary data.</text>
</comment>
<dbReference type="EMBL" id="CAJVPW010077670">
    <property type="protein sequence ID" value="CAG8799012.1"/>
    <property type="molecule type" value="Genomic_DNA"/>
</dbReference>
<accession>A0ACA9RNH1</accession>
<dbReference type="Proteomes" id="UP000789366">
    <property type="component" value="Unassembled WGS sequence"/>
</dbReference>
<keyword evidence="2" id="KW-1185">Reference proteome</keyword>
<feature type="non-terminal residue" evidence="1">
    <location>
        <position position="1"/>
    </location>
</feature>
<name>A0ACA9RNH1_9GLOM</name>
<reference evidence="1" key="1">
    <citation type="submission" date="2021-06" db="EMBL/GenBank/DDBJ databases">
        <authorList>
            <person name="Kallberg Y."/>
            <person name="Tangrot J."/>
            <person name="Rosling A."/>
        </authorList>
    </citation>
    <scope>NUCLEOTIDE SEQUENCE</scope>
    <source>
        <strain evidence="1">28 12/20/2015</strain>
    </source>
</reference>
<organism evidence="1 2">
    <name type="scientific">Cetraspora pellucida</name>
    <dbReference type="NCBI Taxonomy" id="1433469"/>
    <lineage>
        <taxon>Eukaryota</taxon>
        <taxon>Fungi</taxon>
        <taxon>Fungi incertae sedis</taxon>
        <taxon>Mucoromycota</taxon>
        <taxon>Glomeromycotina</taxon>
        <taxon>Glomeromycetes</taxon>
        <taxon>Diversisporales</taxon>
        <taxon>Gigasporaceae</taxon>
        <taxon>Cetraspora</taxon>
    </lineage>
</organism>
<feature type="non-terminal residue" evidence="1">
    <location>
        <position position="41"/>
    </location>
</feature>
<evidence type="ECO:0000313" key="2">
    <source>
        <dbReference type="Proteomes" id="UP000789366"/>
    </source>
</evidence>
<proteinExistence type="predicted"/>
<gene>
    <name evidence="1" type="ORF">SPELUC_LOCUS17892</name>
</gene>